<evidence type="ECO:0000256" key="8">
    <source>
        <dbReference type="ARBA" id="ARBA00022664"/>
    </source>
</evidence>
<gene>
    <name evidence="25" type="ORF">ALEPTO_LOCUS3768</name>
</gene>
<feature type="non-terminal residue" evidence="25">
    <location>
        <position position="896"/>
    </location>
</feature>
<dbReference type="InterPro" id="IPR017441">
    <property type="entry name" value="Protein_kinase_ATP_BS"/>
</dbReference>
<dbReference type="PROSITE" id="PS00108">
    <property type="entry name" value="PROTEIN_KINASE_ST"/>
    <property type="match status" value="1"/>
</dbReference>
<feature type="binding site" evidence="22">
    <location>
        <position position="606"/>
    </location>
    <ligand>
        <name>ATP</name>
        <dbReference type="ChEBI" id="CHEBI:30616"/>
    </ligand>
</feature>
<evidence type="ECO:0000256" key="22">
    <source>
        <dbReference type="PROSITE-ProRule" id="PRU10141"/>
    </source>
</evidence>
<evidence type="ECO:0000256" key="21">
    <source>
        <dbReference type="ARBA" id="ARBA00046964"/>
    </source>
</evidence>
<dbReference type="SMART" id="SM00220">
    <property type="entry name" value="S_TKc"/>
    <property type="match status" value="1"/>
</dbReference>
<keyword evidence="6" id="KW-0723">Serine/threonine-protein kinase</keyword>
<keyword evidence="7" id="KW-0597">Phosphoprotein</keyword>
<evidence type="ECO:0000256" key="15">
    <source>
        <dbReference type="ARBA" id="ARBA00022990"/>
    </source>
</evidence>
<dbReference type="PANTHER" id="PTHR24058">
    <property type="entry name" value="DUAL SPECIFICITY PROTEIN KINASE"/>
    <property type="match status" value="1"/>
</dbReference>
<dbReference type="InterPro" id="IPR008271">
    <property type="entry name" value="Ser/Thr_kinase_AS"/>
</dbReference>
<dbReference type="SUPFAM" id="SSF56112">
    <property type="entry name" value="Protein kinase-like (PK-like)"/>
    <property type="match status" value="1"/>
</dbReference>
<comment type="similarity">
    <text evidence="18">Belongs to the protein kinase superfamily. CMGC Ser/Thr protein kinase family.</text>
</comment>
<comment type="subunit">
    <text evidence="21">Interacts with CLK1 C-terminus. Associates with the U5 snRNP and NCOR1 deacetylase complexes. Identified in the spliceosome C complex.</text>
</comment>
<dbReference type="InterPro" id="IPR044092">
    <property type="entry name" value="STKc_PRP4"/>
</dbReference>
<dbReference type="InterPro" id="IPR011009">
    <property type="entry name" value="Kinase-like_dom_sf"/>
</dbReference>
<dbReference type="EC" id="2.7.11.1" evidence="3"/>
<dbReference type="PROSITE" id="PS50011">
    <property type="entry name" value="PROTEIN_KINASE_DOM"/>
    <property type="match status" value="1"/>
</dbReference>
<evidence type="ECO:0000256" key="9">
    <source>
        <dbReference type="ARBA" id="ARBA00022679"/>
    </source>
</evidence>
<evidence type="ECO:0000256" key="2">
    <source>
        <dbReference type="ARBA" id="ARBA00004286"/>
    </source>
</evidence>
<evidence type="ECO:0000256" key="1">
    <source>
        <dbReference type="ARBA" id="ARBA00004123"/>
    </source>
</evidence>
<feature type="compositionally biased region" description="Basic residues" evidence="23">
    <location>
        <begin position="118"/>
        <end position="133"/>
    </location>
</feature>
<evidence type="ECO:0000256" key="12">
    <source>
        <dbReference type="ARBA" id="ARBA00022777"/>
    </source>
</evidence>
<evidence type="ECO:0000256" key="18">
    <source>
        <dbReference type="ARBA" id="ARBA00023596"/>
    </source>
</evidence>
<dbReference type="PANTHER" id="PTHR24058:SF103">
    <property type="entry name" value="SERINE_THREONINE-PROTEIN KINASE PRP4 HOMOLOG"/>
    <property type="match status" value="1"/>
</dbReference>
<name>A0A9N9F393_9GLOM</name>
<dbReference type="GO" id="GO:0005524">
    <property type="term" value="F:ATP binding"/>
    <property type="evidence" value="ECO:0007669"/>
    <property type="project" value="UniProtKB-UniRule"/>
</dbReference>
<evidence type="ECO:0000256" key="6">
    <source>
        <dbReference type="ARBA" id="ARBA00022527"/>
    </source>
</evidence>
<dbReference type="OrthoDB" id="9332038at2759"/>
<evidence type="ECO:0000256" key="23">
    <source>
        <dbReference type="SAM" id="MobiDB-lite"/>
    </source>
</evidence>
<evidence type="ECO:0000256" key="10">
    <source>
        <dbReference type="ARBA" id="ARBA00022728"/>
    </source>
</evidence>
<keyword evidence="16" id="KW-0508">mRNA splicing</keyword>
<feature type="compositionally biased region" description="Basic and acidic residues" evidence="23">
    <location>
        <begin position="164"/>
        <end position="176"/>
    </location>
</feature>
<dbReference type="GO" id="GO:0005694">
    <property type="term" value="C:chromosome"/>
    <property type="evidence" value="ECO:0007669"/>
    <property type="project" value="UniProtKB-SubCell"/>
</dbReference>
<feature type="compositionally biased region" description="Basic and acidic residues" evidence="23">
    <location>
        <begin position="134"/>
        <end position="148"/>
    </location>
</feature>
<dbReference type="FunFam" id="1.10.510.10:FF:000078">
    <property type="entry name" value="Serine/threonine-protein kinase PRP4 homolog"/>
    <property type="match status" value="1"/>
</dbReference>
<accession>A0A9N9F393</accession>
<evidence type="ECO:0000256" key="13">
    <source>
        <dbReference type="ARBA" id="ARBA00022840"/>
    </source>
</evidence>
<dbReference type="Pfam" id="PF00069">
    <property type="entry name" value="Pkinase"/>
    <property type="match status" value="1"/>
</dbReference>
<evidence type="ECO:0000256" key="17">
    <source>
        <dbReference type="ARBA" id="ARBA00023242"/>
    </source>
</evidence>
<dbReference type="Gene3D" id="1.10.510.10">
    <property type="entry name" value="Transferase(Phosphotransferase) domain 1"/>
    <property type="match status" value="1"/>
</dbReference>
<keyword evidence="10" id="KW-0747">Spliceosome</keyword>
<evidence type="ECO:0000256" key="11">
    <source>
        <dbReference type="ARBA" id="ARBA00022741"/>
    </source>
</evidence>
<evidence type="ECO:0000313" key="25">
    <source>
        <dbReference type="EMBL" id="CAG8506853.1"/>
    </source>
</evidence>
<evidence type="ECO:0000256" key="5">
    <source>
        <dbReference type="ARBA" id="ARBA00022499"/>
    </source>
</evidence>
<keyword evidence="17" id="KW-0539">Nucleus</keyword>
<evidence type="ECO:0000256" key="7">
    <source>
        <dbReference type="ARBA" id="ARBA00022553"/>
    </source>
</evidence>
<comment type="subcellular location">
    <subcellularLocation>
        <location evidence="2">Chromosome</location>
    </subcellularLocation>
    <subcellularLocation>
        <location evidence="1">Nucleus</location>
    </subcellularLocation>
</comment>
<feature type="compositionally biased region" description="Basic and acidic residues" evidence="23">
    <location>
        <begin position="188"/>
        <end position="200"/>
    </location>
</feature>
<evidence type="ECO:0000256" key="19">
    <source>
        <dbReference type="ARBA" id="ARBA00023637"/>
    </source>
</evidence>
<dbReference type="FunFam" id="3.30.200.20:FF:000123">
    <property type="entry name" value="serine/threonine-protein kinase PRP4 homolog"/>
    <property type="match status" value="1"/>
</dbReference>
<evidence type="ECO:0000256" key="20">
    <source>
        <dbReference type="ARBA" id="ARBA00031858"/>
    </source>
</evidence>
<keyword evidence="13 22" id="KW-0067">ATP-binding</keyword>
<evidence type="ECO:0000313" key="26">
    <source>
        <dbReference type="Proteomes" id="UP000789508"/>
    </source>
</evidence>
<evidence type="ECO:0000259" key="24">
    <source>
        <dbReference type="PROSITE" id="PS50011"/>
    </source>
</evidence>
<feature type="compositionally biased region" description="Basic and acidic residues" evidence="23">
    <location>
        <begin position="87"/>
        <end position="100"/>
    </location>
</feature>
<evidence type="ECO:0000256" key="4">
    <source>
        <dbReference type="ARBA" id="ARBA00022454"/>
    </source>
</evidence>
<protein>
    <recommendedName>
        <fullName evidence="19">Serine/threonine-protein kinase PRP4 homolog</fullName>
        <ecNumber evidence="3">2.7.11.1</ecNumber>
    </recommendedName>
    <alternativeName>
        <fullName evidence="20">PRP4 pre-mRNA-processing factor 4 homolog</fullName>
    </alternativeName>
</protein>
<dbReference type="InterPro" id="IPR000719">
    <property type="entry name" value="Prot_kinase_dom"/>
</dbReference>
<dbReference type="AlphaFoldDB" id="A0A9N9F393"/>
<keyword evidence="5" id="KW-1017">Isopeptide bond</keyword>
<evidence type="ECO:0000256" key="14">
    <source>
        <dbReference type="ARBA" id="ARBA00022843"/>
    </source>
</evidence>
<feature type="compositionally biased region" description="Basic and acidic residues" evidence="23">
    <location>
        <begin position="211"/>
        <end position="278"/>
    </location>
</feature>
<comment type="caution">
    <text evidence="25">The sequence shown here is derived from an EMBL/GenBank/DDBJ whole genome shotgun (WGS) entry which is preliminary data.</text>
</comment>
<dbReference type="Proteomes" id="UP000789508">
    <property type="component" value="Unassembled WGS sequence"/>
</dbReference>
<feature type="domain" description="Protein kinase" evidence="24">
    <location>
        <begin position="577"/>
        <end position="893"/>
    </location>
</feature>
<sequence>MDFPPTPKLSLSETEEGEIVEDFETGGEEANNIGKINIEVTNNIAGLPAPSQPSPQSQESEDSGRTRRNSVSRDKYFTAESSRRKRDNIDKERKSKEETRTTSSKHTRSSRHSDREHGHHRSYSRRTHHHEKKKSVIEEGDKSRKDGLGKSNLNSTESMIVEIDDNHSDISTDRIEPSASSLRKNKRSRDELSTDDESHNHTSSRSYISSRHSERRQYVSRRDKNTRSRHETDRDQWYTHRDSIKGSDRKDKGYGKESEIGYGRDREQHREVSKRYNDSRGGSHGRRIIEYDVIDVPTGTIISQSSSSASSSLMPVSQSNGIQTSKIEQPVTEETVEPDLEPEMDEERLIEERRKRRIEILQKYKNKKTETLTLNLDKNTLPDTNTSDAIQMKIESQDTSSLTSPVTTPTTPTVFSLTKGESIVDEFVIGEDQPGFSAADYDPTKDRIADDERQLHHKSVKELELTKPMDIEEERFQRDEDNVDIFAADYKETVNESNRQDLINTNITNKKDEFDMFADDDMFAPTPESKNTVSQSIPIVKTVPVVVQGDNVGLVDNYDDAEGYYRVLLGEILDNRYHVYSNLGKGVFSSVVRAKDNLEGNDVAIKIIRNNDTMYRAGMKELNILKKLGAADPENKKHIIKLYRHFDHKGHLCLVFESLSMNLREVLKKFGKDVGINIKAVRIYAQQLFSALSLLKKCNILHADIKPDNILVSESKNTLKMCDLGSASDASENDITPYLVSRFYRAPEIILGLPYDYALDMWSVGCTLYELYTGKILFPGRSNNQMLKLMMELKGKFPNKMLRKGQFVDQHFDHELNFLANETDRISNKEVVKTFVINKPTRDLKTRLLSKTSHMMDEDFRLLTAFVELLEKCLNLNPEKRLTVREALLHPFITGK</sequence>
<organism evidence="25 26">
    <name type="scientific">Ambispora leptoticha</name>
    <dbReference type="NCBI Taxonomy" id="144679"/>
    <lineage>
        <taxon>Eukaryota</taxon>
        <taxon>Fungi</taxon>
        <taxon>Fungi incertae sedis</taxon>
        <taxon>Mucoromycota</taxon>
        <taxon>Glomeromycotina</taxon>
        <taxon>Glomeromycetes</taxon>
        <taxon>Archaeosporales</taxon>
        <taxon>Ambisporaceae</taxon>
        <taxon>Ambispora</taxon>
    </lineage>
</organism>
<dbReference type="GO" id="GO:0004674">
    <property type="term" value="F:protein serine/threonine kinase activity"/>
    <property type="evidence" value="ECO:0007669"/>
    <property type="project" value="UniProtKB-KW"/>
</dbReference>
<keyword evidence="9" id="KW-0808">Transferase</keyword>
<keyword evidence="14" id="KW-0832">Ubl conjugation</keyword>
<keyword evidence="4" id="KW-0158">Chromosome</keyword>
<keyword evidence="15" id="KW-0007">Acetylation</keyword>
<reference evidence="25" key="1">
    <citation type="submission" date="2021-06" db="EMBL/GenBank/DDBJ databases">
        <authorList>
            <person name="Kallberg Y."/>
            <person name="Tangrot J."/>
            <person name="Rosling A."/>
        </authorList>
    </citation>
    <scope>NUCLEOTIDE SEQUENCE</scope>
    <source>
        <strain evidence="25">FL130A</strain>
    </source>
</reference>
<feature type="region of interest" description="Disordered" evidence="23">
    <location>
        <begin position="1"/>
        <end position="31"/>
    </location>
</feature>
<dbReference type="GO" id="GO:0045292">
    <property type="term" value="P:mRNA cis splicing, via spliceosome"/>
    <property type="evidence" value="ECO:0007669"/>
    <property type="project" value="InterPro"/>
</dbReference>
<dbReference type="CDD" id="cd14135">
    <property type="entry name" value="STKc_PRP4"/>
    <property type="match status" value="1"/>
</dbReference>
<evidence type="ECO:0000256" key="3">
    <source>
        <dbReference type="ARBA" id="ARBA00012513"/>
    </source>
</evidence>
<dbReference type="Gene3D" id="3.30.200.20">
    <property type="entry name" value="Phosphorylase Kinase, domain 1"/>
    <property type="match status" value="1"/>
</dbReference>
<keyword evidence="12" id="KW-0418">Kinase</keyword>
<feature type="compositionally biased region" description="Low complexity" evidence="23">
    <location>
        <begin position="201"/>
        <end position="210"/>
    </location>
</feature>
<proteinExistence type="inferred from homology"/>
<dbReference type="PROSITE" id="PS00107">
    <property type="entry name" value="PROTEIN_KINASE_ATP"/>
    <property type="match status" value="1"/>
</dbReference>
<dbReference type="EMBL" id="CAJVPS010000752">
    <property type="protein sequence ID" value="CAG8506853.1"/>
    <property type="molecule type" value="Genomic_DNA"/>
</dbReference>
<feature type="compositionally biased region" description="Acidic residues" evidence="23">
    <location>
        <begin position="13"/>
        <end position="27"/>
    </location>
</feature>
<keyword evidence="8" id="KW-0507">mRNA processing</keyword>
<keyword evidence="11 22" id="KW-0547">Nucleotide-binding</keyword>
<keyword evidence="26" id="KW-1185">Reference proteome</keyword>
<dbReference type="InterPro" id="IPR050494">
    <property type="entry name" value="Ser_Thr_dual-spec_kinase"/>
</dbReference>
<evidence type="ECO:0000256" key="16">
    <source>
        <dbReference type="ARBA" id="ARBA00023187"/>
    </source>
</evidence>
<dbReference type="GO" id="GO:0005681">
    <property type="term" value="C:spliceosomal complex"/>
    <property type="evidence" value="ECO:0007669"/>
    <property type="project" value="UniProtKB-KW"/>
</dbReference>
<feature type="region of interest" description="Disordered" evidence="23">
    <location>
        <begin position="43"/>
        <end position="283"/>
    </location>
</feature>